<keyword evidence="2" id="KW-0812">Transmembrane</keyword>
<dbReference type="CDD" id="cd01948">
    <property type="entry name" value="EAL"/>
    <property type="match status" value="1"/>
</dbReference>
<dbReference type="PANTHER" id="PTHR44757">
    <property type="entry name" value="DIGUANYLATE CYCLASE DGCP"/>
    <property type="match status" value="1"/>
</dbReference>
<dbReference type="SUPFAM" id="SSF55073">
    <property type="entry name" value="Nucleotide cyclase"/>
    <property type="match status" value="1"/>
</dbReference>
<dbReference type="InterPro" id="IPR043128">
    <property type="entry name" value="Rev_trsase/Diguanyl_cyclase"/>
</dbReference>
<dbReference type="GO" id="GO:0071732">
    <property type="term" value="P:cellular response to nitric oxide"/>
    <property type="evidence" value="ECO:0007669"/>
    <property type="project" value="UniProtKB-ARBA"/>
</dbReference>
<dbReference type="InterPro" id="IPR035919">
    <property type="entry name" value="EAL_sf"/>
</dbReference>
<organism evidence="5 6">
    <name type="scientific">Lichenifustis flavocetrariae</name>
    <dbReference type="NCBI Taxonomy" id="2949735"/>
    <lineage>
        <taxon>Bacteria</taxon>
        <taxon>Pseudomonadati</taxon>
        <taxon>Pseudomonadota</taxon>
        <taxon>Alphaproteobacteria</taxon>
        <taxon>Hyphomicrobiales</taxon>
        <taxon>Lichenihabitantaceae</taxon>
        <taxon>Lichenifustis</taxon>
    </lineage>
</organism>
<evidence type="ECO:0000259" key="3">
    <source>
        <dbReference type="PROSITE" id="PS50883"/>
    </source>
</evidence>
<sequence>MRQPLWSIRMVLIMLGTLSVAVVVGLASFGLFGIERQLEARRNVVRLEQILINHNNADNFMDDVRADVLRALKTADGTNREGGDKILAEVKHHIDTVKTAISENLAGAPSADLRESYSRIAGLAEAFAPSGQHAVELALEDPIAGSANYERFRQTFTALESAMDDQREVLQKKLLGVRNDAALTAVRVENLIVAYSIIGVLLLALMTAVSVKIAQRITTELASSKEEANRLALHDTLTGLPNRAFLASHLAKALTQAEEQDSMVAVLCLDLDRFKQVNDTLGHPIGDALLRAVADRIRTCLRENDIAARLGGDEFAIVQSPLGRVEEAGTLAQRVVDTLSKPYVILGHQIMIGASVGIALAPIDTNDAGELLKMADIALYRAKSDGRGLFRVFERGMDTKLQARRALELDLRAAIELQQFELHYQPLVDVVSGRVSGLEALIRWKHPERGMIGPDEFIPLAEETGLIVPLGAWVLHQACTDAVAWPGDVKIAVNVSPAQFKGPELVTAVLDALTLSGLHPARLELEITETALLSDASGTVAVLHELRAKGVRIAMDDFGTGYSSLGYLRSFPFDKIKIDRCFVREIETSADCKAIVRAVTSLGVSLGISTTAEGVETSAQLEHVRAEGCDQVQGYLFSRPVPARDVLVLLGHCIPSAVHETASTLAA</sequence>
<keyword evidence="2" id="KW-0472">Membrane</keyword>
<evidence type="ECO:0000256" key="2">
    <source>
        <dbReference type="SAM" id="Phobius"/>
    </source>
</evidence>
<dbReference type="FunFam" id="3.30.70.270:FF:000001">
    <property type="entry name" value="Diguanylate cyclase domain protein"/>
    <property type="match status" value="1"/>
</dbReference>
<reference evidence="5" key="1">
    <citation type="submission" date="2022-05" db="EMBL/GenBank/DDBJ databases">
        <authorList>
            <person name="Pankratov T."/>
        </authorList>
    </citation>
    <scope>NUCLEOTIDE SEQUENCE</scope>
    <source>
        <strain evidence="5">BP6-180914</strain>
    </source>
</reference>
<dbReference type="RefSeq" id="WP_282589411.1">
    <property type="nucleotide sequence ID" value="NZ_JAMOIM010000086.1"/>
</dbReference>
<feature type="transmembrane region" description="Helical" evidence="2">
    <location>
        <begin position="6"/>
        <end position="32"/>
    </location>
</feature>
<dbReference type="SMART" id="SM00052">
    <property type="entry name" value="EAL"/>
    <property type="match status" value="1"/>
</dbReference>
<dbReference type="AlphaFoldDB" id="A0AA41Z590"/>
<dbReference type="InterPro" id="IPR001633">
    <property type="entry name" value="EAL_dom"/>
</dbReference>
<accession>A0AA41Z590</accession>
<dbReference type="Proteomes" id="UP001165667">
    <property type="component" value="Unassembled WGS sequence"/>
</dbReference>
<evidence type="ECO:0000256" key="1">
    <source>
        <dbReference type="ARBA" id="ARBA00051114"/>
    </source>
</evidence>
<dbReference type="InterPro" id="IPR000160">
    <property type="entry name" value="GGDEF_dom"/>
</dbReference>
<dbReference type="InterPro" id="IPR029787">
    <property type="entry name" value="Nucleotide_cyclase"/>
</dbReference>
<dbReference type="NCBIfam" id="TIGR00254">
    <property type="entry name" value="GGDEF"/>
    <property type="match status" value="1"/>
</dbReference>
<dbReference type="EMBL" id="JAMOIM010000086">
    <property type="protein sequence ID" value="MCW6513035.1"/>
    <property type="molecule type" value="Genomic_DNA"/>
</dbReference>
<proteinExistence type="predicted"/>
<dbReference type="CDD" id="cd01949">
    <property type="entry name" value="GGDEF"/>
    <property type="match status" value="1"/>
</dbReference>
<name>A0AA41Z590_9HYPH</name>
<dbReference type="FunFam" id="3.20.20.450:FF:000001">
    <property type="entry name" value="Cyclic di-GMP phosphodiesterase yahA"/>
    <property type="match status" value="1"/>
</dbReference>
<dbReference type="SUPFAM" id="SSF141868">
    <property type="entry name" value="EAL domain-like"/>
    <property type="match status" value="1"/>
</dbReference>
<dbReference type="Gene3D" id="3.20.20.450">
    <property type="entry name" value="EAL domain"/>
    <property type="match status" value="1"/>
</dbReference>
<dbReference type="GO" id="GO:0071111">
    <property type="term" value="F:cyclic-guanylate-specific phosphodiesterase activity"/>
    <property type="evidence" value="ECO:0007669"/>
    <property type="project" value="UniProtKB-EC"/>
</dbReference>
<dbReference type="SMART" id="SM00267">
    <property type="entry name" value="GGDEF"/>
    <property type="match status" value="1"/>
</dbReference>
<dbReference type="PROSITE" id="PS50883">
    <property type="entry name" value="EAL"/>
    <property type="match status" value="1"/>
</dbReference>
<comment type="catalytic activity">
    <reaction evidence="1">
        <text>3',3'-c-di-GMP + H2O = 5'-phosphoguanylyl(3'-&gt;5')guanosine + H(+)</text>
        <dbReference type="Rhea" id="RHEA:24902"/>
        <dbReference type="ChEBI" id="CHEBI:15377"/>
        <dbReference type="ChEBI" id="CHEBI:15378"/>
        <dbReference type="ChEBI" id="CHEBI:58754"/>
        <dbReference type="ChEBI" id="CHEBI:58805"/>
        <dbReference type="EC" id="3.1.4.52"/>
    </reaction>
    <physiologicalReaction direction="left-to-right" evidence="1">
        <dbReference type="Rhea" id="RHEA:24903"/>
    </physiologicalReaction>
</comment>
<feature type="transmembrane region" description="Helical" evidence="2">
    <location>
        <begin position="192"/>
        <end position="211"/>
    </location>
</feature>
<comment type="caution">
    <text evidence="5">The sequence shown here is derived from an EMBL/GenBank/DDBJ whole genome shotgun (WGS) entry which is preliminary data.</text>
</comment>
<evidence type="ECO:0000313" key="6">
    <source>
        <dbReference type="Proteomes" id="UP001165667"/>
    </source>
</evidence>
<dbReference type="InterPro" id="IPR052155">
    <property type="entry name" value="Biofilm_reg_signaling"/>
</dbReference>
<dbReference type="Pfam" id="PF00990">
    <property type="entry name" value="GGDEF"/>
    <property type="match status" value="1"/>
</dbReference>
<dbReference type="Gene3D" id="3.30.70.270">
    <property type="match status" value="1"/>
</dbReference>
<feature type="domain" description="GGDEF" evidence="4">
    <location>
        <begin position="262"/>
        <end position="395"/>
    </location>
</feature>
<keyword evidence="6" id="KW-1185">Reference proteome</keyword>
<dbReference type="PROSITE" id="PS50887">
    <property type="entry name" value="GGDEF"/>
    <property type="match status" value="1"/>
</dbReference>
<evidence type="ECO:0000313" key="5">
    <source>
        <dbReference type="EMBL" id="MCW6513035.1"/>
    </source>
</evidence>
<dbReference type="PANTHER" id="PTHR44757:SF2">
    <property type="entry name" value="BIOFILM ARCHITECTURE MAINTENANCE PROTEIN MBAA"/>
    <property type="match status" value="1"/>
</dbReference>
<keyword evidence="2" id="KW-1133">Transmembrane helix</keyword>
<feature type="domain" description="EAL" evidence="3">
    <location>
        <begin position="404"/>
        <end position="654"/>
    </location>
</feature>
<gene>
    <name evidence="5" type="ORF">M8523_34830</name>
</gene>
<dbReference type="Pfam" id="PF00563">
    <property type="entry name" value="EAL"/>
    <property type="match status" value="1"/>
</dbReference>
<evidence type="ECO:0000259" key="4">
    <source>
        <dbReference type="PROSITE" id="PS50887"/>
    </source>
</evidence>
<protein>
    <submittedName>
        <fullName evidence="5">EAL domain-containing protein</fullName>
    </submittedName>
</protein>